<dbReference type="GeneID" id="63683475"/>
<evidence type="ECO:0000256" key="1">
    <source>
        <dbReference type="SAM" id="MobiDB-lite"/>
    </source>
</evidence>
<dbReference type="AlphaFoldDB" id="M5G0D9"/>
<dbReference type="EMBL" id="JH795862">
    <property type="protein sequence ID" value="EJU02194.1"/>
    <property type="molecule type" value="Genomic_DNA"/>
</dbReference>
<dbReference type="HOGENOM" id="CLU_2922581_0_0_1"/>
<evidence type="ECO:0000313" key="3">
    <source>
        <dbReference type="Proteomes" id="UP000030653"/>
    </source>
</evidence>
<name>M5G0D9_DACPD</name>
<gene>
    <name evidence="2" type="ORF">DACRYDRAFT_107131</name>
</gene>
<proteinExistence type="predicted"/>
<reference evidence="2 3" key="1">
    <citation type="journal article" date="2012" name="Science">
        <title>The Paleozoic origin of enzymatic lignin decomposition reconstructed from 31 fungal genomes.</title>
        <authorList>
            <person name="Floudas D."/>
            <person name="Binder M."/>
            <person name="Riley R."/>
            <person name="Barry K."/>
            <person name="Blanchette R.A."/>
            <person name="Henrissat B."/>
            <person name="Martinez A.T."/>
            <person name="Otillar R."/>
            <person name="Spatafora J.W."/>
            <person name="Yadav J.S."/>
            <person name="Aerts A."/>
            <person name="Benoit I."/>
            <person name="Boyd A."/>
            <person name="Carlson A."/>
            <person name="Copeland A."/>
            <person name="Coutinho P.M."/>
            <person name="de Vries R.P."/>
            <person name="Ferreira P."/>
            <person name="Findley K."/>
            <person name="Foster B."/>
            <person name="Gaskell J."/>
            <person name="Glotzer D."/>
            <person name="Gorecki P."/>
            <person name="Heitman J."/>
            <person name="Hesse C."/>
            <person name="Hori C."/>
            <person name="Igarashi K."/>
            <person name="Jurgens J.A."/>
            <person name="Kallen N."/>
            <person name="Kersten P."/>
            <person name="Kohler A."/>
            <person name="Kuees U."/>
            <person name="Kumar T.K.A."/>
            <person name="Kuo A."/>
            <person name="LaButti K."/>
            <person name="Larrondo L.F."/>
            <person name="Lindquist E."/>
            <person name="Ling A."/>
            <person name="Lombard V."/>
            <person name="Lucas S."/>
            <person name="Lundell T."/>
            <person name="Martin R."/>
            <person name="McLaughlin D.J."/>
            <person name="Morgenstern I."/>
            <person name="Morin E."/>
            <person name="Murat C."/>
            <person name="Nagy L.G."/>
            <person name="Nolan M."/>
            <person name="Ohm R.A."/>
            <person name="Patyshakuliyeva A."/>
            <person name="Rokas A."/>
            <person name="Ruiz-Duenas F.J."/>
            <person name="Sabat G."/>
            <person name="Salamov A."/>
            <person name="Samejima M."/>
            <person name="Schmutz J."/>
            <person name="Slot J.C."/>
            <person name="St John F."/>
            <person name="Stenlid J."/>
            <person name="Sun H."/>
            <person name="Sun S."/>
            <person name="Syed K."/>
            <person name="Tsang A."/>
            <person name="Wiebenga A."/>
            <person name="Young D."/>
            <person name="Pisabarro A."/>
            <person name="Eastwood D.C."/>
            <person name="Martin F."/>
            <person name="Cullen D."/>
            <person name="Grigoriev I.V."/>
            <person name="Hibbett D.S."/>
        </authorList>
    </citation>
    <scope>NUCLEOTIDE SEQUENCE [LARGE SCALE GENOMIC DNA]</scope>
    <source>
        <strain evidence="2 3">DJM-731 SS1</strain>
    </source>
</reference>
<feature type="region of interest" description="Disordered" evidence="1">
    <location>
        <begin position="1"/>
        <end position="48"/>
    </location>
</feature>
<organism evidence="2 3">
    <name type="scientific">Dacryopinax primogenitus (strain DJM 731)</name>
    <name type="common">Brown rot fungus</name>
    <dbReference type="NCBI Taxonomy" id="1858805"/>
    <lineage>
        <taxon>Eukaryota</taxon>
        <taxon>Fungi</taxon>
        <taxon>Dikarya</taxon>
        <taxon>Basidiomycota</taxon>
        <taxon>Agaricomycotina</taxon>
        <taxon>Dacrymycetes</taxon>
        <taxon>Dacrymycetales</taxon>
        <taxon>Dacrymycetaceae</taxon>
        <taxon>Dacryopinax</taxon>
    </lineage>
</organism>
<dbReference type="RefSeq" id="XP_040629091.1">
    <property type="nucleotide sequence ID" value="XM_040768413.1"/>
</dbReference>
<evidence type="ECO:0000313" key="2">
    <source>
        <dbReference type="EMBL" id="EJU02194.1"/>
    </source>
</evidence>
<dbReference type="Proteomes" id="UP000030653">
    <property type="component" value="Unassembled WGS sequence"/>
</dbReference>
<accession>M5G0D9</accession>
<sequence length="61" mass="6212">MAAGPLSHAHSEPPSHEPSLNPAGVPVDDNAPEHASPSSNHKESDSAISSHLLLSSSFSGM</sequence>
<keyword evidence="3" id="KW-1185">Reference proteome</keyword>
<protein>
    <submittedName>
        <fullName evidence="2">Uncharacterized protein</fullName>
    </submittedName>
</protein>